<evidence type="ECO:0000313" key="1">
    <source>
        <dbReference type="EMBL" id="TNN58965.1"/>
    </source>
</evidence>
<proteinExistence type="predicted"/>
<dbReference type="AlphaFoldDB" id="A0A4Z2H0U3"/>
<reference evidence="1 2" key="1">
    <citation type="submission" date="2019-03" db="EMBL/GenBank/DDBJ databases">
        <title>First draft genome of Liparis tanakae, snailfish: a comprehensive survey of snailfish specific genes.</title>
        <authorList>
            <person name="Kim W."/>
            <person name="Song I."/>
            <person name="Jeong J.-H."/>
            <person name="Kim D."/>
            <person name="Kim S."/>
            <person name="Ryu S."/>
            <person name="Song J.Y."/>
            <person name="Lee S.K."/>
        </authorList>
    </citation>
    <scope>NUCLEOTIDE SEQUENCE [LARGE SCALE GENOMIC DNA]</scope>
    <source>
        <tissue evidence="1">Muscle</tissue>
    </source>
</reference>
<dbReference type="Proteomes" id="UP000314294">
    <property type="component" value="Unassembled WGS sequence"/>
</dbReference>
<comment type="caution">
    <text evidence="1">The sequence shown here is derived from an EMBL/GenBank/DDBJ whole genome shotgun (WGS) entry which is preliminary data.</text>
</comment>
<accession>A0A4Z2H0U3</accession>
<sequence length="60" mass="6355">MVDISNHSTVNPSVSASASLLHRVLELLLLKGMTKAPGSRRSIHSSIVTNFGKIGSHKSS</sequence>
<gene>
    <name evidence="1" type="ORF">EYF80_030789</name>
</gene>
<dbReference type="EMBL" id="SRLO01000366">
    <property type="protein sequence ID" value="TNN58965.1"/>
    <property type="molecule type" value="Genomic_DNA"/>
</dbReference>
<evidence type="ECO:0000313" key="2">
    <source>
        <dbReference type="Proteomes" id="UP000314294"/>
    </source>
</evidence>
<keyword evidence="2" id="KW-1185">Reference proteome</keyword>
<name>A0A4Z2H0U3_9TELE</name>
<organism evidence="1 2">
    <name type="scientific">Liparis tanakae</name>
    <name type="common">Tanaka's snailfish</name>
    <dbReference type="NCBI Taxonomy" id="230148"/>
    <lineage>
        <taxon>Eukaryota</taxon>
        <taxon>Metazoa</taxon>
        <taxon>Chordata</taxon>
        <taxon>Craniata</taxon>
        <taxon>Vertebrata</taxon>
        <taxon>Euteleostomi</taxon>
        <taxon>Actinopterygii</taxon>
        <taxon>Neopterygii</taxon>
        <taxon>Teleostei</taxon>
        <taxon>Neoteleostei</taxon>
        <taxon>Acanthomorphata</taxon>
        <taxon>Eupercaria</taxon>
        <taxon>Perciformes</taxon>
        <taxon>Cottioidei</taxon>
        <taxon>Cottales</taxon>
        <taxon>Liparidae</taxon>
        <taxon>Liparis</taxon>
    </lineage>
</organism>
<protein>
    <submittedName>
        <fullName evidence="1">Uncharacterized protein</fullName>
    </submittedName>
</protein>